<evidence type="ECO:0000256" key="6">
    <source>
        <dbReference type="RuleBase" id="RU003355"/>
    </source>
</evidence>
<dbReference type="PANTHER" id="PTHR43806">
    <property type="entry name" value="PEPTIDASE S8"/>
    <property type="match status" value="1"/>
</dbReference>
<dbReference type="PROSITE" id="PS00137">
    <property type="entry name" value="SUBTILASE_HIS"/>
    <property type="match status" value="1"/>
</dbReference>
<keyword evidence="3 5" id="KW-0378">Hydrolase</keyword>
<proteinExistence type="inferred from homology"/>
<dbReference type="InterPro" id="IPR036852">
    <property type="entry name" value="Peptidase_S8/S53_dom_sf"/>
</dbReference>
<dbReference type="PROSITE" id="PS00136">
    <property type="entry name" value="SUBTILASE_ASP"/>
    <property type="match status" value="1"/>
</dbReference>
<dbReference type="InterPro" id="IPR023827">
    <property type="entry name" value="Peptidase_S8_Asp-AS"/>
</dbReference>
<dbReference type="EMBL" id="GL629782">
    <property type="protein sequence ID" value="EFX02302.1"/>
    <property type="molecule type" value="Genomic_DNA"/>
</dbReference>
<dbReference type="PROSITE" id="PS00138">
    <property type="entry name" value="SUBTILASE_SER"/>
    <property type="match status" value="1"/>
</dbReference>
<keyword evidence="4 5" id="KW-0720">Serine protease</keyword>
<protein>
    <submittedName>
        <fullName evidence="9">Subtilisin-like protease</fullName>
    </submittedName>
</protein>
<comment type="similarity">
    <text evidence="1 5 6">Belongs to the peptidase S8 family.</text>
</comment>
<keyword evidence="7" id="KW-0732">Signal</keyword>
<feature type="domain" description="Peptidase S8/S53" evidence="8">
    <location>
        <begin position="179"/>
        <end position="410"/>
    </location>
</feature>
<evidence type="ECO:0000256" key="1">
    <source>
        <dbReference type="ARBA" id="ARBA00011073"/>
    </source>
</evidence>
<keyword evidence="2 5" id="KW-0645">Protease</keyword>
<gene>
    <name evidence="9" type="ORF">CMQ_2351</name>
</gene>
<feature type="active site" description="Charge relay system" evidence="5">
    <location>
        <position position="377"/>
    </location>
</feature>
<dbReference type="InterPro" id="IPR000209">
    <property type="entry name" value="Peptidase_S8/S53_dom"/>
</dbReference>
<evidence type="ECO:0000313" key="9">
    <source>
        <dbReference type="EMBL" id="EFX02302.1"/>
    </source>
</evidence>
<evidence type="ECO:0000256" key="4">
    <source>
        <dbReference type="ARBA" id="ARBA00022825"/>
    </source>
</evidence>
<evidence type="ECO:0000313" key="10">
    <source>
        <dbReference type="Proteomes" id="UP000007796"/>
    </source>
</evidence>
<feature type="signal peptide" evidence="7">
    <location>
        <begin position="1"/>
        <end position="19"/>
    </location>
</feature>
<evidence type="ECO:0000259" key="8">
    <source>
        <dbReference type="Pfam" id="PF00082"/>
    </source>
</evidence>
<dbReference type="InParanoid" id="F0XIS4"/>
<dbReference type="HOGENOM" id="CLU_011263_1_4_1"/>
<dbReference type="Gene3D" id="3.40.50.200">
    <property type="entry name" value="Peptidase S8/S53 domain"/>
    <property type="match status" value="1"/>
</dbReference>
<dbReference type="Pfam" id="PF00082">
    <property type="entry name" value="Peptidase_S8"/>
    <property type="match status" value="1"/>
</dbReference>
<dbReference type="RefSeq" id="XP_014171784.1">
    <property type="nucleotide sequence ID" value="XM_014316309.1"/>
</dbReference>
<dbReference type="InterPro" id="IPR023828">
    <property type="entry name" value="Peptidase_S8_Ser-AS"/>
</dbReference>
<feature type="chain" id="PRO_5003260710" evidence="7">
    <location>
        <begin position="20"/>
        <end position="434"/>
    </location>
</feature>
<dbReference type="InterPro" id="IPR015500">
    <property type="entry name" value="Peptidase_S8_subtilisin-rel"/>
</dbReference>
<evidence type="ECO:0000256" key="2">
    <source>
        <dbReference type="ARBA" id="ARBA00022670"/>
    </source>
</evidence>
<keyword evidence="10" id="KW-1185">Reference proteome</keyword>
<sequence>MGPLAFLLLLGLLATATLGLPSPIPARHGTGQRTDRVLGVPIVNSNALNRVSNCYIVVYNANSSDSDIDAHQKYVKSTVAKHNLRRRAACNNTSSENSSDMSVSTHRIGSWRALSLQAAGDDAMVDIAGSSTVHYIEQDARVSTQALTTQTDATSGLVRLSHAAAGNSSSGYVFDASAGQGITAYVVDTGILVTHSQFAGRATFGANFVNSVNTDENGHGSHVAGTIGGTTFGVAKNVRLVAVKVLDADGGGTNSGVLAGLEWVAANATASGLAGKAVMNMSLGGSRSRSINAAVSAIKAAGVVACVAAGNDNVDAKTESPASSADAITVGAIDQTSDVRASFSNFGQSVDIFAPGVKVLSVGITSSTATEILSGTSMATPHIAGLAAYLMALENITDPSAVQARIQALASLTGADVTGNRGATTDLIANNGNQ</sequence>
<dbReference type="InterPro" id="IPR022398">
    <property type="entry name" value="Peptidase_S8_His-AS"/>
</dbReference>
<dbReference type="Proteomes" id="UP000007796">
    <property type="component" value="Unassembled WGS sequence"/>
</dbReference>
<accession>F0XIS4</accession>
<feature type="active site" description="Charge relay system" evidence="5">
    <location>
        <position position="219"/>
    </location>
</feature>
<dbReference type="PANTHER" id="PTHR43806:SF11">
    <property type="entry name" value="CEREVISIN-RELATED"/>
    <property type="match status" value="1"/>
</dbReference>
<dbReference type="FunFam" id="3.40.50.200:FF:000007">
    <property type="entry name" value="Subtilisin-like serine protease"/>
    <property type="match status" value="1"/>
</dbReference>
<dbReference type="eggNOG" id="KOG1153">
    <property type="taxonomic scope" value="Eukaryota"/>
</dbReference>
<dbReference type="GO" id="GO:0004252">
    <property type="term" value="F:serine-type endopeptidase activity"/>
    <property type="evidence" value="ECO:0007669"/>
    <property type="project" value="UniProtKB-UniRule"/>
</dbReference>
<evidence type="ECO:0000256" key="3">
    <source>
        <dbReference type="ARBA" id="ARBA00022801"/>
    </source>
</evidence>
<dbReference type="AlphaFoldDB" id="F0XIS4"/>
<dbReference type="SUPFAM" id="SSF52743">
    <property type="entry name" value="Subtilisin-like"/>
    <property type="match status" value="1"/>
</dbReference>
<dbReference type="GeneID" id="25975331"/>
<dbReference type="OrthoDB" id="206201at2759"/>
<name>F0XIS4_GROCL</name>
<evidence type="ECO:0000256" key="7">
    <source>
        <dbReference type="SAM" id="SignalP"/>
    </source>
</evidence>
<dbReference type="InterPro" id="IPR050131">
    <property type="entry name" value="Peptidase_S8_subtilisin-like"/>
</dbReference>
<dbReference type="CDD" id="cd04077">
    <property type="entry name" value="Peptidases_S8_PCSK9_ProteinaseK_like"/>
    <property type="match status" value="1"/>
</dbReference>
<dbReference type="InterPro" id="IPR034193">
    <property type="entry name" value="PCSK9_ProteinaseK-like"/>
</dbReference>
<dbReference type="PROSITE" id="PS51892">
    <property type="entry name" value="SUBTILASE"/>
    <property type="match status" value="1"/>
</dbReference>
<reference evidence="9 10" key="1">
    <citation type="journal article" date="2011" name="Proc. Natl. Acad. Sci. U.S.A.">
        <title>Genome and transcriptome analyses of the mountain pine beetle-fungal symbiont Grosmannia clavigera, a lodgepole pine pathogen.</title>
        <authorList>
            <person name="DiGuistini S."/>
            <person name="Wang Y."/>
            <person name="Liao N.Y."/>
            <person name="Taylor G."/>
            <person name="Tanguay P."/>
            <person name="Feau N."/>
            <person name="Henrissat B."/>
            <person name="Chan S.K."/>
            <person name="Hesse-Orce U."/>
            <person name="Alamouti S.M."/>
            <person name="Tsui C.K.M."/>
            <person name="Docking R.T."/>
            <person name="Levasseur A."/>
            <person name="Haridas S."/>
            <person name="Robertson G."/>
            <person name="Birol I."/>
            <person name="Holt R.A."/>
            <person name="Marra M.A."/>
            <person name="Hamelin R.C."/>
            <person name="Hirst M."/>
            <person name="Jones S.J.M."/>
            <person name="Bohlmann J."/>
            <person name="Breuil C."/>
        </authorList>
    </citation>
    <scope>NUCLEOTIDE SEQUENCE [LARGE SCALE GENOMIC DNA]</scope>
    <source>
        <strain evidence="10">kw1407 / UAMH 11150</strain>
    </source>
</reference>
<dbReference type="PRINTS" id="PR00723">
    <property type="entry name" value="SUBTILISIN"/>
</dbReference>
<evidence type="ECO:0000256" key="5">
    <source>
        <dbReference type="PROSITE-ProRule" id="PRU01240"/>
    </source>
</evidence>
<feature type="active site" description="Charge relay system" evidence="5">
    <location>
        <position position="188"/>
    </location>
</feature>
<organism evidence="10">
    <name type="scientific">Grosmannia clavigera (strain kw1407 / UAMH 11150)</name>
    <name type="common">Blue stain fungus</name>
    <name type="synonym">Graphiocladiella clavigera</name>
    <dbReference type="NCBI Taxonomy" id="655863"/>
    <lineage>
        <taxon>Eukaryota</taxon>
        <taxon>Fungi</taxon>
        <taxon>Dikarya</taxon>
        <taxon>Ascomycota</taxon>
        <taxon>Pezizomycotina</taxon>
        <taxon>Sordariomycetes</taxon>
        <taxon>Sordariomycetidae</taxon>
        <taxon>Ophiostomatales</taxon>
        <taxon>Ophiostomataceae</taxon>
        <taxon>Leptographium</taxon>
    </lineage>
</organism>
<dbReference type="STRING" id="655863.F0XIS4"/>
<dbReference type="GO" id="GO:0006508">
    <property type="term" value="P:proteolysis"/>
    <property type="evidence" value="ECO:0007669"/>
    <property type="project" value="UniProtKB-KW"/>
</dbReference>